<evidence type="ECO:0000259" key="12">
    <source>
        <dbReference type="Pfam" id="PF25597"/>
    </source>
</evidence>
<feature type="domain" description="Reverse transcriptase Ty1/copia-type" evidence="11">
    <location>
        <begin position="187"/>
        <end position="350"/>
    </location>
</feature>
<comment type="caution">
    <text evidence="13">The sequence shown here is derived from an EMBL/GenBank/DDBJ whole genome shotgun (WGS) entry which is preliminary data.</text>
</comment>
<evidence type="ECO:0000256" key="9">
    <source>
        <dbReference type="ARBA" id="ARBA00023172"/>
    </source>
</evidence>
<proteinExistence type="predicted"/>
<dbReference type="InterPro" id="IPR013103">
    <property type="entry name" value="RVT_2"/>
</dbReference>
<dbReference type="PANTHER" id="PTHR42648">
    <property type="entry name" value="TRANSPOSASE, PUTATIVE-RELATED"/>
    <property type="match status" value="1"/>
</dbReference>
<dbReference type="InterPro" id="IPR039537">
    <property type="entry name" value="Retrotran_Ty1/copia-like"/>
</dbReference>
<evidence type="ECO:0000313" key="14">
    <source>
        <dbReference type="Proteomes" id="UP000077202"/>
    </source>
</evidence>
<dbReference type="GO" id="GO:0003887">
    <property type="term" value="F:DNA-directed DNA polymerase activity"/>
    <property type="evidence" value="ECO:0007669"/>
    <property type="project" value="UniProtKB-KW"/>
</dbReference>
<keyword evidence="9" id="KW-0233">DNA recombination</keyword>
<keyword evidence="5" id="KW-0460">Magnesium</keyword>
<dbReference type="Proteomes" id="UP000077202">
    <property type="component" value="Unassembled WGS sequence"/>
</dbReference>
<organism evidence="13 14">
    <name type="scientific">Marchantia polymorpha subsp. ruderalis</name>
    <dbReference type="NCBI Taxonomy" id="1480154"/>
    <lineage>
        <taxon>Eukaryota</taxon>
        <taxon>Viridiplantae</taxon>
        <taxon>Streptophyta</taxon>
        <taxon>Embryophyta</taxon>
        <taxon>Marchantiophyta</taxon>
        <taxon>Marchantiopsida</taxon>
        <taxon>Marchantiidae</taxon>
        <taxon>Marchantiales</taxon>
        <taxon>Marchantiaceae</taxon>
        <taxon>Marchantia</taxon>
    </lineage>
</organism>
<keyword evidence="8" id="KW-0808">Transferase</keyword>
<evidence type="ECO:0000256" key="1">
    <source>
        <dbReference type="ARBA" id="ARBA00022722"/>
    </source>
</evidence>
<evidence type="ECO:0000313" key="13">
    <source>
        <dbReference type="EMBL" id="OAE26759.1"/>
    </source>
</evidence>
<dbReference type="GO" id="GO:0003964">
    <property type="term" value="F:RNA-directed DNA polymerase activity"/>
    <property type="evidence" value="ECO:0007669"/>
    <property type="project" value="UniProtKB-KW"/>
</dbReference>
<dbReference type="GO" id="GO:0046872">
    <property type="term" value="F:metal ion binding"/>
    <property type="evidence" value="ECO:0007669"/>
    <property type="project" value="UniProtKB-KW"/>
</dbReference>
<dbReference type="GO" id="GO:0006310">
    <property type="term" value="P:DNA recombination"/>
    <property type="evidence" value="ECO:0007669"/>
    <property type="project" value="UniProtKB-KW"/>
</dbReference>
<evidence type="ECO:0000256" key="5">
    <source>
        <dbReference type="ARBA" id="ARBA00022842"/>
    </source>
</evidence>
<keyword evidence="14" id="KW-1185">Reference proteome</keyword>
<sequence>MLEKVRSMLSEYGLPGEFWAEAVNTAVYLVNLSLSSAINFSTPSELRHKRMADYSRLKVFGCTTYLLTPKEHRTKLDPTSKKCHFLGYTSGVKGYRLWDPLAHRDGMALILEEDEPSSYREAQTSVNKLEWNAHMKREMDTLIDNKTWELVETPTNQTLIDFKWVYKLKDNPGGDETRIFKARLLARAFLYRYLEELIYMRQLVGYEVKGKERLVCRLLKSLYGLKQAPRQWNTRFDEFMKAQGFLRSVYDPCVYMKKVNDETFNLIILVLYVDDMLILAKNQSDVDECKSKWKSAFKMKDMGESKRILGMEIHGNHEQKRLWLNQGKYVRRILDRFNMINSKGVWTPLAANFKLSVAQCLTDAVEKENISCVPYEQALDSLMYLMMCTRLDIAFAMGKLNQQRKLNMWQQQKQQRKLFGGYAYHGNGIEAERD</sequence>
<keyword evidence="2" id="KW-0479">Metal-binding</keyword>
<dbReference type="GO" id="GO:0015074">
    <property type="term" value="P:DNA integration"/>
    <property type="evidence" value="ECO:0007669"/>
    <property type="project" value="UniProtKB-KW"/>
</dbReference>
<keyword evidence="4" id="KW-0378">Hydrolase</keyword>
<gene>
    <name evidence="13" type="ORF">AXG93_1129s1070</name>
</gene>
<evidence type="ECO:0000256" key="8">
    <source>
        <dbReference type="ARBA" id="ARBA00022932"/>
    </source>
</evidence>
<evidence type="ECO:0000256" key="10">
    <source>
        <dbReference type="ARBA" id="ARBA00023268"/>
    </source>
</evidence>
<evidence type="ECO:0000259" key="11">
    <source>
        <dbReference type="Pfam" id="PF07727"/>
    </source>
</evidence>
<dbReference type="EMBL" id="LVLJ01002115">
    <property type="protein sequence ID" value="OAE26759.1"/>
    <property type="molecule type" value="Genomic_DNA"/>
</dbReference>
<evidence type="ECO:0000256" key="7">
    <source>
        <dbReference type="ARBA" id="ARBA00022918"/>
    </source>
</evidence>
<keyword evidence="8" id="KW-0548">Nucleotidyltransferase</keyword>
<evidence type="ECO:0000256" key="3">
    <source>
        <dbReference type="ARBA" id="ARBA00022759"/>
    </source>
</evidence>
<dbReference type="Pfam" id="PF07727">
    <property type="entry name" value="RVT_2"/>
    <property type="match status" value="1"/>
</dbReference>
<accession>A0A176W151</accession>
<dbReference type="GO" id="GO:0004519">
    <property type="term" value="F:endonuclease activity"/>
    <property type="evidence" value="ECO:0007669"/>
    <property type="project" value="UniProtKB-KW"/>
</dbReference>
<keyword evidence="1" id="KW-0540">Nuclease</keyword>
<dbReference type="InterPro" id="IPR043502">
    <property type="entry name" value="DNA/RNA_pol_sf"/>
</dbReference>
<feature type="domain" description="Retroviral polymerase SH3-like" evidence="12">
    <location>
        <begin position="62"/>
        <end position="103"/>
    </location>
</feature>
<keyword evidence="3" id="KW-0255">Endonuclease</keyword>
<dbReference type="SUPFAM" id="SSF56672">
    <property type="entry name" value="DNA/RNA polymerases"/>
    <property type="match status" value="1"/>
</dbReference>
<keyword evidence="6" id="KW-0229">DNA integration</keyword>
<keyword evidence="8" id="KW-0239">DNA-directed DNA polymerase</keyword>
<name>A0A176W151_MARPO</name>
<protein>
    <submittedName>
        <fullName evidence="13">Uncharacterized protein</fullName>
    </submittedName>
</protein>
<keyword evidence="10" id="KW-0511">Multifunctional enzyme</keyword>
<evidence type="ECO:0000256" key="6">
    <source>
        <dbReference type="ARBA" id="ARBA00022908"/>
    </source>
</evidence>
<dbReference type="GO" id="GO:0016787">
    <property type="term" value="F:hydrolase activity"/>
    <property type="evidence" value="ECO:0007669"/>
    <property type="project" value="UniProtKB-KW"/>
</dbReference>
<keyword evidence="7" id="KW-0695">RNA-directed DNA polymerase</keyword>
<dbReference type="Pfam" id="PF25597">
    <property type="entry name" value="SH3_retrovirus"/>
    <property type="match status" value="1"/>
</dbReference>
<dbReference type="PANTHER" id="PTHR42648:SF11">
    <property type="entry name" value="TRANSPOSON TY4-P GAG-POL POLYPROTEIN"/>
    <property type="match status" value="1"/>
</dbReference>
<evidence type="ECO:0000256" key="2">
    <source>
        <dbReference type="ARBA" id="ARBA00022723"/>
    </source>
</evidence>
<reference evidence="13" key="1">
    <citation type="submission" date="2016-03" db="EMBL/GenBank/DDBJ databases">
        <title>Mechanisms controlling the formation of the plant cell surface in tip-growing cells are functionally conserved among land plants.</title>
        <authorList>
            <person name="Honkanen S."/>
            <person name="Jones V.A."/>
            <person name="Morieri G."/>
            <person name="Champion C."/>
            <person name="Hetherington A.J."/>
            <person name="Kelly S."/>
            <person name="Saint-Marcoux D."/>
            <person name="Proust H."/>
            <person name="Prescott H."/>
            <person name="Dolan L."/>
        </authorList>
    </citation>
    <scope>NUCLEOTIDE SEQUENCE [LARGE SCALE GENOMIC DNA]</scope>
    <source>
        <tissue evidence="13">Whole gametophyte</tissue>
    </source>
</reference>
<dbReference type="AlphaFoldDB" id="A0A176W151"/>
<evidence type="ECO:0000256" key="4">
    <source>
        <dbReference type="ARBA" id="ARBA00022801"/>
    </source>
</evidence>
<dbReference type="InterPro" id="IPR057670">
    <property type="entry name" value="SH3_retrovirus"/>
</dbReference>